<proteinExistence type="predicted"/>
<evidence type="ECO:0000313" key="1">
    <source>
        <dbReference type="EMBL" id="SVD20904.1"/>
    </source>
</evidence>
<gene>
    <name evidence="1" type="ORF">METZ01_LOCUS373758</name>
</gene>
<reference evidence="1" key="1">
    <citation type="submission" date="2018-05" db="EMBL/GenBank/DDBJ databases">
        <authorList>
            <person name="Lanie J.A."/>
            <person name="Ng W.-L."/>
            <person name="Kazmierczak K.M."/>
            <person name="Andrzejewski T.M."/>
            <person name="Davidsen T.M."/>
            <person name="Wayne K.J."/>
            <person name="Tettelin H."/>
            <person name="Glass J.I."/>
            <person name="Rusch D."/>
            <person name="Podicherti R."/>
            <person name="Tsui H.-C.T."/>
            <person name="Winkler M.E."/>
        </authorList>
    </citation>
    <scope>NUCLEOTIDE SEQUENCE</scope>
</reference>
<protein>
    <submittedName>
        <fullName evidence="1">Uncharacterized protein</fullName>
    </submittedName>
</protein>
<accession>A0A382TFL7</accession>
<feature type="non-terminal residue" evidence="1">
    <location>
        <position position="24"/>
    </location>
</feature>
<dbReference type="EMBL" id="UINC01136247">
    <property type="protein sequence ID" value="SVD20904.1"/>
    <property type="molecule type" value="Genomic_DNA"/>
</dbReference>
<dbReference type="AlphaFoldDB" id="A0A382TFL7"/>
<sequence length="24" mass="2815">RYVIEQGKGLVLVVNKWDLIQKDT</sequence>
<feature type="non-terminal residue" evidence="1">
    <location>
        <position position="1"/>
    </location>
</feature>
<name>A0A382TFL7_9ZZZZ</name>
<organism evidence="1">
    <name type="scientific">marine metagenome</name>
    <dbReference type="NCBI Taxonomy" id="408172"/>
    <lineage>
        <taxon>unclassified sequences</taxon>
        <taxon>metagenomes</taxon>
        <taxon>ecological metagenomes</taxon>
    </lineage>
</organism>